<dbReference type="PROSITE" id="PS00893">
    <property type="entry name" value="NUDIX_BOX"/>
    <property type="match status" value="1"/>
</dbReference>
<feature type="compositionally biased region" description="Basic and acidic residues" evidence="2">
    <location>
        <begin position="130"/>
        <end position="139"/>
    </location>
</feature>
<dbReference type="Proteomes" id="UP000184038">
    <property type="component" value="Unassembled WGS sequence"/>
</dbReference>
<dbReference type="AlphaFoldDB" id="A0A1M7IIY8"/>
<dbReference type="EMBL" id="FRCP01000009">
    <property type="protein sequence ID" value="SHM40625.1"/>
    <property type="molecule type" value="Genomic_DNA"/>
</dbReference>
<evidence type="ECO:0000313" key="5">
    <source>
        <dbReference type="Proteomes" id="UP000184038"/>
    </source>
</evidence>
<keyword evidence="5" id="KW-1185">Reference proteome</keyword>
<dbReference type="InterPro" id="IPR020084">
    <property type="entry name" value="NUDIX_hydrolase_CS"/>
</dbReference>
<dbReference type="Pfam" id="PF00293">
    <property type="entry name" value="NUDIX"/>
    <property type="match status" value="1"/>
</dbReference>
<feature type="domain" description="Nudix hydrolase" evidence="3">
    <location>
        <begin position="1"/>
        <end position="118"/>
    </location>
</feature>
<dbReference type="Gene3D" id="3.90.79.10">
    <property type="entry name" value="Nucleoside Triphosphate Pyrophosphohydrolase"/>
    <property type="match status" value="1"/>
</dbReference>
<feature type="region of interest" description="Disordered" evidence="2">
    <location>
        <begin position="128"/>
        <end position="153"/>
    </location>
</feature>
<sequence length="398" mass="45397">MVYNEKRDKLLFCKRIKEPYKGLFNFVGGKINPEEDGFAAAYRELYEETGISEKEIELNHMMDFTYYNQDCYVEVYVGYLRREVELKVELHPLYWLELNEDFFNTSKFAGEGNIGHMVEQVVQYGSGVSGERDSDRASINKDNSLTTKSLPSEDMNQLGTLDKNSLSIGVDGCKGGWIVASIDHGTLKIEKKTSIEEIVTYYDGFDYFLIDMVIGLPSGKEQIRPDMYARQIIKERTSTIFPVPCRQAVYAESIAEAYEENVRVLGKKFTPLTVGILPKMQELDTFLQEHEEYKNVILESHPEVCFARLNGKTVLSKKSEYEGLVERVQILQKYLPRLNANDLMQMAKQNRCNVDDIVDAICLAITANLAKQGLCEVIPEEPMIDETGLKMQMVIGKV</sequence>
<proteinExistence type="predicted"/>
<reference evidence="4 5" key="1">
    <citation type="submission" date="2016-11" db="EMBL/GenBank/DDBJ databases">
        <authorList>
            <person name="Jaros S."/>
            <person name="Januszkiewicz K."/>
            <person name="Wedrychowicz H."/>
        </authorList>
    </citation>
    <scope>NUCLEOTIDE SEQUENCE [LARGE SCALE GENOMIC DNA]</scope>
    <source>
        <strain evidence="4 5">DSM 15930</strain>
    </source>
</reference>
<dbReference type="InterPro" id="IPR007362">
    <property type="entry name" value="DUF429"/>
</dbReference>
<evidence type="ECO:0000259" key="3">
    <source>
        <dbReference type="PROSITE" id="PS51462"/>
    </source>
</evidence>
<dbReference type="InterPro" id="IPR015797">
    <property type="entry name" value="NUDIX_hydrolase-like_dom_sf"/>
</dbReference>
<organism evidence="4 5">
    <name type="scientific">Anaerosporobacter mobilis DSM 15930</name>
    <dbReference type="NCBI Taxonomy" id="1120996"/>
    <lineage>
        <taxon>Bacteria</taxon>
        <taxon>Bacillati</taxon>
        <taxon>Bacillota</taxon>
        <taxon>Clostridia</taxon>
        <taxon>Lachnospirales</taxon>
        <taxon>Lachnospiraceae</taxon>
        <taxon>Anaerosporobacter</taxon>
    </lineage>
</organism>
<dbReference type="InterPro" id="IPR000086">
    <property type="entry name" value="NUDIX_hydrolase_dom"/>
</dbReference>
<dbReference type="RefSeq" id="WP_242952516.1">
    <property type="nucleotide sequence ID" value="NZ_FRCP01000009.1"/>
</dbReference>
<feature type="compositionally biased region" description="Polar residues" evidence="2">
    <location>
        <begin position="140"/>
        <end position="153"/>
    </location>
</feature>
<evidence type="ECO:0000256" key="2">
    <source>
        <dbReference type="SAM" id="MobiDB-lite"/>
    </source>
</evidence>
<evidence type="ECO:0000313" key="4">
    <source>
        <dbReference type="EMBL" id="SHM40625.1"/>
    </source>
</evidence>
<dbReference type="CDD" id="cd02883">
    <property type="entry name" value="NUDIX_Hydrolase"/>
    <property type="match status" value="1"/>
</dbReference>
<gene>
    <name evidence="4" type="ORF">SAMN02746066_01890</name>
</gene>
<protein>
    <submittedName>
        <fullName evidence="4">8-oxo-dGTP diphosphatase</fullName>
    </submittedName>
</protein>
<accession>A0A1M7IIY8</accession>
<evidence type="ECO:0000256" key="1">
    <source>
        <dbReference type="ARBA" id="ARBA00022801"/>
    </source>
</evidence>
<dbReference type="SUPFAM" id="SSF55811">
    <property type="entry name" value="Nudix"/>
    <property type="match status" value="1"/>
</dbReference>
<name>A0A1M7IIY8_9FIRM</name>
<dbReference type="Pfam" id="PF04250">
    <property type="entry name" value="DUF429"/>
    <property type="match status" value="1"/>
</dbReference>
<dbReference type="PROSITE" id="PS51462">
    <property type="entry name" value="NUDIX"/>
    <property type="match status" value="1"/>
</dbReference>
<dbReference type="GO" id="GO:0016787">
    <property type="term" value="F:hydrolase activity"/>
    <property type="evidence" value="ECO:0007669"/>
    <property type="project" value="UniProtKB-KW"/>
</dbReference>
<dbReference type="STRING" id="1120996.SAMN02746066_01890"/>
<keyword evidence="1" id="KW-0378">Hydrolase</keyword>